<comment type="similarity">
    <text evidence="9">Belongs to the peptidase M15D family.</text>
</comment>
<evidence type="ECO:0000256" key="4">
    <source>
        <dbReference type="ARBA" id="ARBA00022801"/>
    </source>
</evidence>
<evidence type="ECO:0000313" key="10">
    <source>
        <dbReference type="EMBL" id="KAB2814526.1"/>
    </source>
</evidence>
<dbReference type="PANTHER" id="PTHR43126:SF1">
    <property type="entry name" value="D-ALANYL-D-ALANINE DIPEPTIDASE"/>
    <property type="match status" value="1"/>
</dbReference>
<keyword evidence="7 9" id="KW-0482">Metalloprotease</keyword>
<evidence type="ECO:0000256" key="9">
    <source>
        <dbReference type="HAMAP-Rule" id="MF_01924"/>
    </source>
</evidence>
<dbReference type="SUPFAM" id="SSF55166">
    <property type="entry name" value="Hedgehog/DD-peptidase"/>
    <property type="match status" value="1"/>
</dbReference>
<comment type="caution">
    <text evidence="10">The sequence shown here is derived from an EMBL/GenBank/DDBJ whole genome shotgun (WGS) entry which is preliminary data.</text>
</comment>
<dbReference type="GO" id="GO:0071555">
    <property type="term" value="P:cell wall organization"/>
    <property type="evidence" value="ECO:0007669"/>
    <property type="project" value="UniProtKB-KW"/>
</dbReference>
<evidence type="ECO:0000256" key="3">
    <source>
        <dbReference type="ARBA" id="ARBA00022723"/>
    </source>
</evidence>
<evidence type="ECO:0000256" key="8">
    <source>
        <dbReference type="ARBA" id="ARBA00023316"/>
    </source>
</evidence>
<dbReference type="AlphaFoldDB" id="A0A6N6RLS8"/>
<keyword evidence="2 9" id="KW-0645">Protease</keyword>
<name>A0A6N6RLS8_9FLAO</name>
<comment type="cofactor">
    <cofactor evidence="9">
        <name>Zn(2+)</name>
        <dbReference type="ChEBI" id="CHEBI:29105"/>
    </cofactor>
    <text evidence="9">Binds 1 zinc ion per subunit.</text>
</comment>
<proteinExistence type="inferred from homology"/>
<dbReference type="GO" id="GO:0006508">
    <property type="term" value="P:proteolysis"/>
    <property type="evidence" value="ECO:0007669"/>
    <property type="project" value="UniProtKB-KW"/>
</dbReference>
<organism evidence="10 11">
    <name type="scientific">Phaeocystidibacter luteus</name>
    <dbReference type="NCBI Taxonomy" id="911197"/>
    <lineage>
        <taxon>Bacteria</taxon>
        <taxon>Pseudomonadati</taxon>
        <taxon>Bacteroidota</taxon>
        <taxon>Flavobacteriia</taxon>
        <taxon>Flavobacteriales</taxon>
        <taxon>Phaeocystidibacteraceae</taxon>
        <taxon>Phaeocystidibacter</taxon>
    </lineage>
</organism>
<dbReference type="HAMAP" id="MF_01924">
    <property type="entry name" value="A_A_dipeptidase"/>
    <property type="match status" value="1"/>
</dbReference>
<dbReference type="GO" id="GO:0008237">
    <property type="term" value="F:metallopeptidase activity"/>
    <property type="evidence" value="ECO:0007669"/>
    <property type="project" value="UniProtKB-KW"/>
</dbReference>
<keyword evidence="11" id="KW-1185">Reference proteome</keyword>
<sequence length="242" mass="27867">MPYFSEKLLVMHAKLLFASLLIFLTSCSETPKYPYGIAPVSDVEEYEKSIQKSPSNRFVDLENELNLARFDIRYATANNFTSEIIYPEAAAWTRIDVAKSLSQIEDSLAKHGLGLIIFDAYRPYAATVKFYQVYKDTNYVASPYSGSRHNRGCAIDLSLYDLKTGRELQMPTKYDDFSSAAHQTTESPDSTAQYNKVFLRKVMTEFGFEVYNYEWWHFDYSGWDQYEIMDLSFAQLKSSSAD</sequence>
<gene>
    <name evidence="10" type="ORF">F8C67_01955</name>
</gene>
<keyword evidence="8" id="KW-0961">Cell wall biogenesis/degradation</keyword>
<accession>A0A6N6RLS8</accession>
<evidence type="ECO:0000256" key="7">
    <source>
        <dbReference type="ARBA" id="ARBA00023049"/>
    </source>
</evidence>
<evidence type="ECO:0000256" key="6">
    <source>
        <dbReference type="ARBA" id="ARBA00022997"/>
    </source>
</evidence>
<dbReference type="GO" id="GO:0008270">
    <property type="term" value="F:zinc ion binding"/>
    <property type="evidence" value="ECO:0007669"/>
    <property type="project" value="UniProtKB-UniRule"/>
</dbReference>
<keyword evidence="4 9" id="KW-0378">Hydrolase</keyword>
<evidence type="ECO:0000256" key="1">
    <source>
        <dbReference type="ARBA" id="ARBA00001362"/>
    </source>
</evidence>
<feature type="binding site" evidence="9">
    <location>
        <position position="149"/>
    </location>
    <ligand>
        <name>Zn(2+)</name>
        <dbReference type="ChEBI" id="CHEBI:29105"/>
        <note>catalytic</note>
    </ligand>
</feature>
<dbReference type="GO" id="GO:0160237">
    <property type="term" value="F:D-Ala-D-Ala dipeptidase activity"/>
    <property type="evidence" value="ECO:0007669"/>
    <property type="project" value="UniProtKB-EC"/>
</dbReference>
<dbReference type="Pfam" id="PF01427">
    <property type="entry name" value="Peptidase_M15"/>
    <property type="match status" value="1"/>
</dbReference>
<keyword evidence="3 9" id="KW-0479">Metal-binding</keyword>
<evidence type="ECO:0000256" key="2">
    <source>
        <dbReference type="ARBA" id="ARBA00022670"/>
    </source>
</evidence>
<feature type="binding site" evidence="9">
    <location>
        <position position="217"/>
    </location>
    <ligand>
        <name>Zn(2+)</name>
        <dbReference type="ChEBI" id="CHEBI:29105"/>
        <note>catalytic</note>
    </ligand>
</feature>
<dbReference type="OrthoDB" id="9801430at2"/>
<dbReference type="InterPro" id="IPR000755">
    <property type="entry name" value="A_A_dipeptidase"/>
</dbReference>
<protein>
    <recommendedName>
        <fullName evidence="9">D-alanyl-D-alanine dipeptidase</fullName>
        <shortName evidence="9">D-Ala-D-Ala dipeptidase</shortName>
        <ecNumber evidence="9">3.4.13.22</ecNumber>
    </recommendedName>
</protein>
<dbReference type="Gene3D" id="3.30.1380.10">
    <property type="match status" value="1"/>
</dbReference>
<keyword evidence="5 9" id="KW-0862">Zinc</keyword>
<feature type="active site" description="Proton donor/acceptor" evidence="9">
    <location>
        <position position="214"/>
    </location>
</feature>
<dbReference type="Proteomes" id="UP000468650">
    <property type="component" value="Unassembled WGS sequence"/>
</dbReference>
<comment type="catalytic activity">
    <reaction evidence="1 9">
        <text>D-alanyl-D-alanine + H2O = 2 D-alanine</text>
        <dbReference type="Rhea" id="RHEA:20661"/>
        <dbReference type="ChEBI" id="CHEBI:15377"/>
        <dbReference type="ChEBI" id="CHEBI:57416"/>
        <dbReference type="ChEBI" id="CHEBI:57822"/>
        <dbReference type="EC" id="3.4.13.22"/>
    </reaction>
</comment>
<reference evidence="10 11" key="1">
    <citation type="submission" date="2019-09" db="EMBL/GenBank/DDBJ databases">
        <title>Genomes of family Cryomorphaceae.</title>
        <authorList>
            <person name="Bowman J.P."/>
        </authorList>
    </citation>
    <scope>NUCLEOTIDE SEQUENCE [LARGE SCALE GENOMIC DNA]</scope>
    <source>
        <strain evidence="10 11">LMG 25704</strain>
    </source>
</reference>
<evidence type="ECO:0000256" key="5">
    <source>
        <dbReference type="ARBA" id="ARBA00022833"/>
    </source>
</evidence>
<feature type="site" description="Transition state stabilizer" evidence="9">
    <location>
        <position position="122"/>
    </location>
</feature>
<feature type="binding site" evidence="9">
    <location>
        <position position="156"/>
    </location>
    <ligand>
        <name>Zn(2+)</name>
        <dbReference type="ChEBI" id="CHEBI:29105"/>
        <note>catalytic</note>
    </ligand>
</feature>
<dbReference type="InterPro" id="IPR009045">
    <property type="entry name" value="Zn_M74/Hedgehog-like"/>
</dbReference>
<evidence type="ECO:0000313" key="11">
    <source>
        <dbReference type="Proteomes" id="UP000468650"/>
    </source>
</evidence>
<dbReference type="PANTHER" id="PTHR43126">
    <property type="entry name" value="D-ALANYL-D-ALANINE DIPEPTIDASE"/>
    <property type="match status" value="1"/>
</dbReference>
<dbReference type="EMBL" id="WBVO01000001">
    <property type="protein sequence ID" value="KAB2814526.1"/>
    <property type="molecule type" value="Genomic_DNA"/>
</dbReference>
<keyword evidence="6 9" id="KW-0224">Dipeptidase</keyword>
<dbReference type="CDD" id="cd14840">
    <property type="entry name" value="D-Ala-D-Ala_dipeptidase_Aad"/>
    <property type="match status" value="1"/>
</dbReference>
<comment type="function">
    <text evidence="9">Catalyzes hydrolysis of the D-alanyl-D-alanine dipeptide.</text>
</comment>
<dbReference type="PROSITE" id="PS51257">
    <property type="entry name" value="PROKAR_LIPOPROTEIN"/>
    <property type="match status" value="1"/>
</dbReference>
<dbReference type="EC" id="3.4.13.22" evidence="9"/>